<comment type="caution">
    <text evidence="2">The sequence shown here is derived from an EMBL/GenBank/DDBJ whole genome shotgun (WGS) entry which is preliminary data.</text>
</comment>
<proteinExistence type="predicted"/>
<organism evidence="2 3">
    <name type="scientific">Virgisporangium aurantiacum</name>
    <dbReference type="NCBI Taxonomy" id="175570"/>
    <lineage>
        <taxon>Bacteria</taxon>
        <taxon>Bacillati</taxon>
        <taxon>Actinomycetota</taxon>
        <taxon>Actinomycetes</taxon>
        <taxon>Micromonosporales</taxon>
        <taxon>Micromonosporaceae</taxon>
        <taxon>Virgisporangium</taxon>
    </lineage>
</organism>
<name>A0A8J3ZDW0_9ACTN</name>
<dbReference type="EMBL" id="BOPG01000075">
    <property type="protein sequence ID" value="GIJ62159.1"/>
    <property type="molecule type" value="Genomic_DNA"/>
</dbReference>
<evidence type="ECO:0000313" key="3">
    <source>
        <dbReference type="Proteomes" id="UP000612585"/>
    </source>
</evidence>
<dbReference type="AlphaFoldDB" id="A0A8J3ZDW0"/>
<reference evidence="2" key="1">
    <citation type="submission" date="2021-01" db="EMBL/GenBank/DDBJ databases">
        <title>Whole genome shotgun sequence of Virgisporangium aurantiacum NBRC 16421.</title>
        <authorList>
            <person name="Komaki H."/>
            <person name="Tamura T."/>
        </authorList>
    </citation>
    <scope>NUCLEOTIDE SEQUENCE</scope>
    <source>
        <strain evidence="2">NBRC 16421</strain>
    </source>
</reference>
<protein>
    <submittedName>
        <fullName evidence="2">Uncharacterized protein</fullName>
    </submittedName>
</protein>
<sequence length="104" mass="11640">MKHSAEVRDVAHAVDDKLSFGTKLMWAAPVLTITVRVHHRSLRLHRQPAGADRAGHRRHRRRHEHHAGGDEPAQAGRLPLSSAQRQSEKAKARLVANDTTEIVD</sequence>
<gene>
    <name evidence="2" type="ORF">Vau01_096750</name>
</gene>
<evidence type="ECO:0000313" key="2">
    <source>
        <dbReference type="EMBL" id="GIJ62159.1"/>
    </source>
</evidence>
<keyword evidence="3" id="KW-1185">Reference proteome</keyword>
<accession>A0A8J3ZDW0</accession>
<dbReference type="RefSeq" id="WP_204007616.1">
    <property type="nucleotide sequence ID" value="NZ_BOPG01000075.1"/>
</dbReference>
<evidence type="ECO:0000256" key="1">
    <source>
        <dbReference type="SAM" id="MobiDB-lite"/>
    </source>
</evidence>
<dbReference type="Proteomes" id="UP000612585">
    <property type="component" value="Unassembled WGS sequence"/>
</dbReference>
<feature type="compositionally biased region" description="Basic residues" evidence="1">
    <location>
        <begin position="55"/>
        <end position="65"/>
    </location>
</feature>
<feature type="region of interest" description="Disordered" evidence="1">
    <location>
        <begin position="44"/>
        <end position="104"/>
    </location>
</feature>